<dbReference type="InterPro" id="IPR036249">
    <property type="entry name" value="Thioredoxin-like_sf"/>
</dbReference>
<dbReference type="InterPro" id="IPR050553">
    <property type="entry name" value="Thioredoxin_ResA/DsbE_sf"/>
</dbReference>
<feature type="chain" id="PRO_5032954997" evidence="5">
    <location>
        <begin position="21"/>
        <end position="319"/>
    </location>
</feature>
<evidence type="ECO:0000256" key="3">
    <source>
        <dbReference type="ARBA" id="ARBA00023157"/>
    </source>
</evidence>
<dbReference type="PANTHER" id="PTHR42852">
    <property type="entry name" value="THIOL:DISULFIDE INTERCHANGE PROTEIN DSBE"/>
    <property type="match status" value="1"/>
</dbReference>
<evidence type="ECO:0000256" key="1">
    <source>
        <dbReference type="ARBA" id="ARBA00004196"/>
    </source>
</evidence>
<dbReference type="GO" id="GO:0030313">
    <property type="term" value="C:cell envelope"/>
    <property type="evidence" value="ECO:0007669"/>
    <property type="project" value="UniProtKB-SubCell"/>
</dbReference>
<dbReference type="Proteomes" id="UP000552864">
    <property type="component" value="Unassembled WGS sequence"/>
</dbReference>
<keyword evidence="5" id="KW-0732">Signal</keyword>
<dbReference type="RefSeq" id="WP_168736449.1">
    <property type="nucleotide sequence ID" value="NZ_JABAHZ010000001.1"/>
</dbReference>
<comment type="caution">
    <text evidence="7">The sequence shown here is derived from an EMBL/GenBank/DDBJ whole genome shotgun (WGS) entry which is preliminary data.</text>
</comment>
<dbReference type="SUPFAM" id="SSF52833">
    <property type="entry name" value="Thioredoxin-like"/>
    <property type="match status" value="1"/>
</dbReference>
<keyword evidence="4" id="KW-0676">Redox-active center</keyword>
<dbReference type="GO" id="GO:0016491">
    <property type="term" value="F:oxidoreductase activity"/>
    <property type="evidence" value="ECO:0007669"/>
    <property type="project" value="InterPro"/>
</dbReference>
<organism evidence="7 8">
    <name type="scientific">Chitinophaga eiseniae</name>
    <dbReference type="NCBI Taxonomy" id="634771"/>
    <lineage>
        <taxon>Bacteria</taxon>
        <taxon>Pseudomonadati</taxon>
        <taxon>Bacteroidota</taxon>
        <taxon>Chitinophagia</taxon>
        <taxon>Chitinophagales</taxon>
        <taxon>Chitinophagaceae</taxon>
        <taxon>Chitinophaga</taxon>
    </lineage>
</organism>
<dbReference type="InterPro" id="IPR000866">
    <property type="entry name" value="AhpC/TSA"/>
</dbReference>
<dbReference type="AlphaFoldDB" id="A0A847SM42"/>
<feature type="domain" description="Thioredoxin" evidence="6">
    <location>
        <begin position="167"/>
        <end position="319"/>
    </location>
</feature>
<dbReference type="GO" id="GO:0016209">
    <property type="term" value="F:antioxidant activity"/>
    <property type="evidence" value="ECO:0007669"/>
    <property type="project" value="InterPro"/>
</dbReference>
<evidence type="ECO:0000256" key="2">
    <source>
        <dbReference type="ARBA" id="ARBA00022748"/>
    </source>
</evidence>
<evidence type="ECO:0000259" key="6">
    <source>
        <dbReference type="PROSITE" id="PS51352"/>
    </source>
</evidence>
<protein>
    <submittedName>
        <fullName evidence="7">TlpA family protein disulfide reductase</fullName>
    </submittedName>
</protein>
<dbReference type="Gene3D" id="3.40.30.10">
    <property type="entry name" value="Glutaredoxin"/>
    <property type="match status" value="1"/>
</dbReference>
<dbReference type="Pfam" id="PF00578">
    <property type="entry name" value="AhpC-TSA"/>
    <property type="match status" value="1"/>
</dbReference>
<feature type="signal peptide" evidence="5">
    <location>
        <begin position="1"/>
        <end position="20"/>
    </location>
</feature>
<dbReference type="PROSITE" id="PS00194">
    <property type="entry name" value="THIOREDOXIN_1"/>
    <property type="match status" value="1"/>
</dbReference>
<dbReference type="PANTHER" id="PTHR42852:SF6">
    <property type="entry name" value="THIOL:DISULFIDE INTERCHANGE PROTEIN DSBE"/>
    <property type="match status" value="1"/>
</dbReference>
<name>A0A847SM42_9BACT</name>
<sequence length="319" mass="35962">MKRLILWGMLLLPLAGICQQQDTTVSTKGMFDLDPGLVMTFLSKDSVDKNEVLRDIDALNALLRIDIGEAAMMKELAAIDREKDSTRFYNFVTTKPAALYREKRILMQQFVAGHPDSYVSLYELNDNDGMYSADSYTVAYTKLSNRLKNTQAAQKIRDRMTQLKKISLHGTQAADFTRKDQYGKTVRLSDYKGKLVILDFWGSWCGACRQSHPHLKELYEAYKDKGLEIIAVANENVHGDKTPLVKAKAAWLAAIKKDGVNWVHVLNDEGAGGMDIVKAFQVTAYPTKFLLDKDGKVLLRIEDGLNVEIDQTIKSMLDK</sequence>
<proteinExistence type="predicted"/>
<evidence type="ECO:0000256" key="5">
    <source>
        <dbReference type="SAM" id="SignalP"/>
    </source>
</evidence>
<evidence type="ECO:0000256" key="4">
    <source>
        <dbReference type="ARBA" id="ARBA00023284"/>
    </source>
</evidence>
<dbReference type="PROSITE" id="PS51352">
    <property type="entry name" value="THIOREDOXIN_2"/>
    <property type="match status" value="1"/>
</dbReference>
<reference evidence="7 8" key="1">
    <citation type="submission" date="2020-04" db="EMBL/GenBank/DDBJ databases">
        <authorList>
            <person name="Yin C."/>
        </authorList>
    </citation>
    <scope>NUCLEOTIDE SEQUENCE [LARGE SCALE GENOMIC DNA]</scope>
    <source>
        <strain evidence="7 8">Ak56</strain>
    </source>
</reference>
<evidence type="ECO:0000313" key="8">
    <source>
        <dbReference type="Proteomes" id="UP000552864"/>
    </source>
</evidence>
<dbReference type="InterPro" id="IPR017937">
    <property type="entry name" value="Thioredoxin_CS"/>
</dbReference>
<dbReference type="GO" id="GO:0017004">
    <property type="term" value="P:cytochrome complex assembly"/>
    <property type="evidence" value="ECO:0007669"/>
    <property type="project" value="UniProtKB-KW"/>
</dbReference>
<gene>
    <name evidence="7" type="ORF">HGH91_00140</name>
</gene>
<evidence type="ECO:0000313" key="7">
    <source>
        <dbReference type="EMBL" id="NLR77012.1"/>
    </source>
</evidence>
<dbReference type="CDD" id="cd02966">
    <property type="entry name" value="TlpA_like_family"/>
    <property type="match status" value="1"/>
</dbReference>
<keyword evidence="2" id="KW-0201">Cytochrome c-type biogenesis</keyword>
<dbReference type="EMBL" id="JABAHZ010000001">
    <property type="protein sequence ID" value="NLR77012.1"/>
    <property type="molecule type" value="Genomic_DNA"/>
</dbReference>
<comment type="subcellular location">
    <subcellularLocation>
        <location evidence="1">Cell envelope</location>
    </subcellularLocation>
</comment>
<keyword evidence="8" id="KW-1185">Reference proteome</keyword>
<accession>A0A847SM42</accession>
<keyword evidence="3" id="KW-1015">Disulfide bond</keyword>
<dbReference type="InterPro" id="IPR013766">
    <property type="entry name" value="Thioredoxin_domain"/>
</dbReference>